<dbReference type="PANTHER" id="PTHR32494:SF19">
    <property type="entry name" value="ALLANTOATE DEIMINASE-RELATED"/>
    <property type="match status" value="1"/>
</dbReference>
<reference evidence="7" key="1">
    <citation type="submission" date="2021-11" db="EMBL/GenBank/DDBJ databases">
        <title>Cultivation dependent microbiological survey of springs from the worlds oldest radium mine currently devoted to the extraction of radon-saturated water.</title>
        <authorList>
            <person name="Kapinusova G."/>
            <person name="Smrhova T."/>
            <person name="Strejcek M."/>
            <person name="Suman J."/>
            <person name="Jani K."/>
            <person name="Pajer P."/>
            <person name="Uhlik O."/>
        </authorList>
    </citation>
    <scope>NUCLEOTIDE SEQUENCE [LARGE SCALE GENOMIC DNA]</scope>
    <source>
        <strain evidence="7">J379</strain>
    </source>
</reference>
<evidence type="ECO:0000313" key="6">
    <source>
        <dbReference type="EMBL" id="UUY01546.1"/>
    </source>
</evidence>
<comment type="cofactor">
    <cofactor evidence="1">
        <name>Mn(2+)</name>
        <dbReference type="ChEBI" id="CHEBI:29035"/>
    </cofactor>
</comment>
<accession>A0ABY5P9Z6</accession>
<dbReference type="Pfam" id="PF01546">
    <property type="entry name" value="Peptidase_M20"/>
    <property type="match status" value="1"/>
</dbReference>
<dbReference type="InterPro" id="IPR010158">
    <property type="entry name" value="Amidase_Cbmase"/>
</dbReference>
<dbReference type="Proteomes" id="UP001058860">
    <property type="component" value="Chromosome"/>
</dbReference>
<dbReference type="InterPro" id="IPR002933">
    <property type="entry name" value="Peptidase_M20"/>
</dbReference>
<dbReference type="EMBL" id="CP088295">
    <property type="protein sequence ID" value="UUY01546.1"/>
    <property type="molecule type" value="Genomic_DNA"/>
</dbReference>
<keyword evidence="3" id="KW-0479">Metal-binding</keyword>
<name>A0ABY5P9Z6_9ACTN</name>
<keyword evidence="4" id="KW-0378">Hydrolase</keyword>
<protein>
    <submittedName>
        <fullName evidence="6">M20/M25/M40 family metallo-hydrolase</fullName>
    </submittedName>
</protein>
<evidence type="ECO:0000256" key="3">
    <source>
        <dbReference type="ARBA" id="ARBA00022723"/>
    </source>
</evidence>
<keyword evidence="5" id="KW-0464">Manganese</keyword>
<evidence type="ECO:0000256" key="1">
    <source>
        <dbReference type="ARBA" id="ARBA00001936"/>
    </source>
</evidence>
<evidence type="ECO:0000256" key="4">
    <source>
        <dbReference type="ARBA" id="ARBA00022801"/>
    </source>
</evidence>
<keyword evidence="7" id="KW-1185">Reference proteome</keyword>
<gene>
    <name evidence="6" type="ORF">LRS13_12455</name>
</gene>
<proteinExistence type="predicted"/>
<dbReference type="Gene3D" id="3.40.630.10">
    <property type="entry name" value="Zn peptidases"/>
    <property type="match status" value="1"/>
</dbReference>
<evidence type="ECO:0000256" key="2">
    <source>
        <dbReference type="ARBA" id="ARBA00011738"/>
    </source>
</evidence>
<evidence type="ECO:0000313" key="7">
    <source>
        <dbReference type="Proteomes" id="UP001058860"/>
    </source>
</evidence>
<organism evidence="6 7">
    <name type="scientific">Svornostia abyssi</name>
    <dbReference type="NCBI Taxonomy" id="2898438"/>
    <lineage>
        <taxon>Bacteria</taxon>
        <taxon>Bacillati</taxon>
        <taxon>Actinomycetota</taxon>
        <taxon>Thermoleophilia</taxon>
        <taxon>Solirubrobacterales</taxon>
        <taxon>Baekduiaceae</taxon>
        <taxon>Svornostia</taxon>
    </lineage>
</organism>
<evidence type="ECO:0000256" key="5">
    <source>
        <dbReference type="ARBA" id="ARBA00023211"/>
    </source>
</evidence>
<sequence length="103" mass="10428">MVRGLECTYAERSRQPATALDAGVADALADAARAEGAEPLRLVSGAAHDTMVLAPRVPSAMLFIPCAGGVSHDPAEAADPDDAALAARVVARAARDLIGAQHG</sequence>
<comment type="subunit">
    <text evidence="2">Homodimer.</text>
</comment>
<dbReference type="SUPFAM" id="SSF53187">
    <property type="entry name" value="Zn-dependent exopeptidases"/>
    <property type="match status" value="1"/>
</dbReference>
<dbReference type="RefSeq" id="WP_353862102.1">
    <property type="nucleotide sequence ID" value="NZ_CP088295.1"/>
</dbReference>
<dbReference type="PANTHER" id="PTHR32494">
    <property type="entry name" value="ALLANTOATE DEIMINASE-RELATED"/>
    <property type="match status" value="1"/>
</dbReference>